<sequence length="119" mass="13382">MARLGRKAALTALWAALRSSHRGGPTLWQRLIALPRLLGATLTGRYDGKWRVFSMALAGLYIVSPVDLVPELFFSFFGLVDDSFVAVWLAGALLSETERFLVWEHRRTAGSIPRRVRVR</sequence>
<dbReference type="RefSeq" id="WP_345635545.1">
    <property type="nucleotide sequence ID" value="NZ_BAABJQ010000023.1"/>
</dbReference>
<keyword evidence="7" id="KW-1185">Reference proteome</keyword>
<evidence type="ECO:0000313" key="7">
    <source>
        <dbReference type="Proteomes" id="UP001501570"/>
    </source>
</evidence>
<name>A0ABP9SHZ0_9ACTN</name>
<comment type="caution">
    <text evidence="6">The sequence shown here is derived from an EMBL/GenBank/DDBJ whole genome shotgun (WGS) entry which is preliminary data.</text>
</comment>
<evidence type="ECO:0000256" key="4">
    <source>
        <dbReference type="ARBA" id="ARBA00023136"/>
    </source>
</evidence>
<evidence type="ECO:0000256" key="1">
    <source>
        <dbReference type="ARBA" id="ARBA00004127"/>
    </source>
</evidence>
<comment type="subcellular location">
    <subcellularLocation>
        <location evidence="1">Endomembrane system</location>
        <topology evidence="1">Multi-pass membrane protein</topology>
    </subcellularLocation>
</comment>
<dbReference type="Pfam" id="PF06803">
    <property type="entry name" value="DUF1232"/>
    <property type="match status" value="1"/>
</dbReference>
<proteinExistence type="predicted"/>
<evidence type="ECO:0000313" key="6">
    <source>
        <dbReference type="EMBL" id="GAA5195271.1"/>
    </source>
</evidence>
<dbReference type="EMBL" id="BAABJQ010000023">
    <property type="protein sequence ID" value="GAA5195271.1"/>
    <property type="molecule type" value="Genomic_DNA"/>
</dbReference>
<keyword evidence="2" id="KW-0812">Transmembrane</keyword>
<keyword evidence="4" id="KW-0472">Membrane</keyword>
<organism evidence="6 7">
    <name type="scientific">Rugosimonospora acidiphila</name>
    <dbReference type="NCBI Taxonomy" id="556531"/>
    <lineage>
        <taxon>Bacteria</taxon>
        <taxon>Bacillati</taxon>
        <taxon>Actinomycetota</taxon>
        <taxon>Actinomycetes</taxon>
        <taxon>Micromonosporales</taxon>
        <taxon>Micromonosporaceae</taxon>
        <taxon>Rugosimonospora</taxon>
    </lineage>
</organism>
<dbReference type="Proteomes" id="UP001501570">
    <property type="component" value="Unassembled WGS sequence"/>
</dbReference>
<accession>A0ABP9SHZ0</accession>
<feature type="domain" description="DUF1232" evidence="5">
    <location>
        <begin position="54"/>
        <end position="88"/>
    </location>
</feature>
<protein>
    <recommendedName>
        <fullName evidence="5">DUF1232 domain-containing protein</fullName>
    </recommendedName>
</protein>
<evidence type="ECO:0000256" key="3">
    <source>
        <dbReference type="ARBA" id="ARBA00022989"/>
    </source>
</evidence>
<reference evidence="7" key="1">
    <citation type="journal article" date="2019" name="Int. J. Syst. Evol. Microbiol.">
        <title>The Global Catalogue of Microorganisms (GCM) 10K type strain sequencing project: providing services to taxonomists for standard genome sequencing and annotation.</title>
        <authorList>
            <consortium name="The Broad Institute Genomics Platform"/>
            <consortium name="The Broad Institute Genome Sequencing Center for Infectious Disease"/>
            <person name="Wu L."/>
            <person name="Ma J."/>
        </authorList>
    </citation>
    <scope>NUCLEOTIDE SEQUENCE [LARGE SCALE GENOMIC DNA]</scope>
    <source>
        <strain evidence="7">JCM 18304</strain>
    </source>
</reference>
<keyword evidence="3" id="KW-1133">Transmembrane helix</keyword>
<dbReference type="InterPro" id="IPR010652">
    <property type="entry name" value="DUF1232"/>
</dbReference>
<evidence type="ECO:0000259" key="5">
    <source>
        <dbReference type="Pfam" id="PF06803"/>
    </source>
</evidence>
<gene>
    <name evidence="6" type="ORF">GCM10023322_61630</name>
</gene>
<evidence type="ECO:0000256" key="2">
    <source>
        <dbReference type="ARBA" id="ARBA00022692"/>
    </source>
</evidence>